<comment type="caution">
    <text evidence="1">The sequence shown here is derived from an EMBL/GenBank/DDBJ whole genome shotgun (WGS) entry which is preliminary data.</text>
</comment>
<dbReference type="Gene3D" id="3.40.50.1820">
    <property type="entry name" value="alpha/beta hydrolase"/>
    <property type="match status" value="1"/>
</dbReference>
<evidence type="ECO:0000313" key="2">
    <source>
        <dbReference type="Proteomes" id="UP000076925"/>
    </source>
</evidence>
<dbReference type="RefSeq" id="WP_017747577.1">
    <property type="nucleotide sequence ID" value="NZ_KQ976354.1"/>
</dbReference>
<dbReference type="Proteomes" id="UP000076925">
    <property type="component" value="Unassembled WGS sequence"/>
</dbReference>
<gene>
    <name evidence="1" type="ORF">WA1_20940</name>
</gene>
<dbReference type="InterPro" id="IPR029058">
    <property type="entry name" value="AB_hydrolase_fold"/>
</dbReference>
<dbReference type="OrthoDB" id="570706at2"/>
<evidence type="ECO:0000313" key="1">
    <source>
        <dbReference type="EMBL" id="KYC42433.1"/>
    </source>
</evidence>
<dbReference type="AlphaFoldDB" id="A0A139XCQ4"/>
<name>A0A139XCQ4_9CYAN</name>
<sequence length="402" mass="45236">MPLVFVHGVNVRFNDRYNSEVRARNALFRKFALRAISPNPQESAILNPFWGNLGVQFRWDYACLPREGSELFGESDEDVLALLVGETLGKENTNPDTVLLEVARISLIDATDLLWTAAAQKVTTDIEAESLSSLAEHTTNYVYSNPKPDWLNNISNDDRFISELAFHVKKWADLNRGYPEPEVFGIDEAWEQLGEARLRVQNAVSRLASHTLLSLVRESVNEMVTRFLGDAFVYLNKRGTLDAPGEIVSEVIAALVQAQQIQMENPDDSKLIVVAHSMGGNIMYDILSYFLPKLHPDLNVDVFVTVGSQVGAFEEMKLFRASDETLPQNSRLDRVSPLTNVAHWLNVFDNNDVFAFAVENIFEGTKDFRYSTGKGLLMAHSSYFTMLSFHKRLAERLGSIVL</sequence>
<organism evidence="1 2">
    <name type="scientific">Scytonema hofmannii PCC 7110</name>
    <dbReference type="NCBI Taxonomy" id="128403"/>
    <lineage>
        <taxon>Bacteria</taxon>
        <taxon>Bacillati</taxon>
        <taxon>Cyanobacteriota</taxon>
        <taxon>Cyanophyceae</taxon>
        <taxon>Nostocales</taxon>
        <taxon>Scytonemataceae</taxon>
        <taxon>Scytonema</taxon>
    </lineage>
</organism>
<dbReference type="STRING" id="128403.WA1_20940"/>
<proteinExistence type="predicted"/>
<protein>
    <submittedName>
        <fullName evidence="1">Uncharacterized protein</fullName>
    </submittedName>
</protein>
<dbReference type="SUPFAM" id="SSF53474">
    <property type="entry name" value="alpha/beta-Hydrolases"/>
    <property type="match status" value="1"/>
</dbReference>
<reference evidence="1 2" key="1">
    <citation type="journal article" date="2013" name="Genome Biol. Evol.">
        <title>Genomes of Stigonematalean cyanobacteria (subsection V) and the evolution of oxygenic photosynthesis from prokaryotes to plastids.</title>
        <authorList>
            <person name="Dagan T."/>
            <person name="Roettger M."/>
            <person name="Stucken K."/>
            <person name="Landan G."/>
            <person name="Koch R."/>
            <person name="Major P."/>
            <person name="Gould S.B."/>
            <person name="Goremykin V.V."/>
            <person name="Rippka R."/>
            <person name="Tandeau de Marsac N."/>
            <person name="Gugger M."/>
            <person name="Lockhart P.J."/>
            <person name="Allen J.F."/>
            <person name="Brune I."/>
            <person name="Maus I."/>
            <person name="Puhler A."/>
            <person name="Martin W.F."/>
        </authorList>
    </citation>
    <scope>NUCLEOTIDE SEQUENCE [LARGE SCALE GENOMIC DNA]</scope>
    <source>
        <strain evidence="1 2">PCC 7110</strain>
    </source>
</reference>
<keyword evidence="2" id="KW-1185">Reference proteome</keyword>
<dbReference type="EMBL" id="ANNX02000020">
    <property type="protein sequence ID" value="KYC42433.1"/>
    <property type="molecule type" value="Genomic_DNA"/>
</dbReference>
<accession>A0A139XCQ4</accession>